<evidence type="ECO:0000313" key="2">
    <source>
        <dbReference type="Proteomes" id="UP000475862"/>
    </source>
</evidence>
<organism evidence="1 2">
    <name type="scientific">Aphis glycines</name>
    <name type="common">Soybean aphid</name>
    <dbReference type="NCBI Taxonomy" id="307491"/>
    <lineage>
        <taxon>Eukaryota</taxon>
        <taxon>Metazoa</taxon>
        <taxon>Ecdysozoa</taxon>
        <taxon>Arthropoda</taxon>
        <taxon>Hexapoda</taxon>
        <taxon>Insecta</taxon>
        <taxon>Pterygota</taxon>
        <taxon>Neoptera</taxon>
        <taxon>Paraneoptera</taxon>
        <taxon>Hemiptera</taxon>
        <taxon>Sternorrhyncha</taxon>
        <taxon>Aphidomorpha</taxon>
        <taxon>Aphidoidea</taxon>
        <taxon>Aphididae</taxon>
        <taxon>Aphidini</taxon>
        <taxon>Aphis</taxon>
        <taxon>Aphis</taxon>
    </lineage>
</organism>
<dbReference type="EMBL" id="VYZN01000042">
    <property type="protein sequence ID" value="KAE9530856.1"/>
    <property type="molecule type" value="Genomic_DNA"/>
</dbReference>
<keyword evidence="2" id="KW-1185">Reference proteome</keyword>
<evidence type="ECO:0000313" key="1">
    <source>
        <dbReference type="EMBL" id="KAE9530856.1"/>
    </source>
</evidence>
<gene>
    <name evidence="1" type="ORF">AGLY_011318</name>
</gene>
<dbReference type="Proteomes" id="UP000475862">
    <property type="component" value="Unassembled WGS sequence"/>
</dbReference>
<reference evidence="1 2" key="1">
    <citation type="submission" date="2019-08" db="EMBL/GenBank/DDBJ databases">
        <title>The genome of the soybean aphid Biotype 1, its phylome, world population structure and adaptation to the North American continent.</title>
        <authorList>
            <person name="Giordano R."/>
            <person name="Donthu R.K."/>
            <person name="Hernandez A.G."/>
            <person name="Wright C.L."/>
            <person name="Zimin A.V."/>
        </authorList>
    </citation>
    <scope>NUCLEOTIDE SEQUENCE [LARGE SCALE GENOMIC DNA]</scope>
    <source>
        <tissue evidence="1">Whole aphids</tissue>
    </source>
</reference>
<name>A0A6G0TD39_APHGL</name>
<proteinExistence type="predicted"/>
<sequence length="217" mass="25803">MKTSRENENEQCLVIYPVYRVEYEQNSERSDECIDFTIIITSRNNASISNFRGGFRWQSEYSWCIIEVKSKHFPTIFKKIEKNKKKVMEKREFSTKSIFFMVTTEIFDFSENCFFEVSILVESNIVKIKNATLSFPQLFLQVAIDKTQSIIIGKILSILESFTSYLDLHFLYIILFSKYFAYFNAIYIVQILTKICQNYEDMQIILNRPRLTNHLRS</sequence>
<protein>
    <submittedName>
        <fullName evidence="1">Uncharacterized protein</fullName>
    </submittedName>
</protein>
<comment type="caution">
    <text evidence="1">The sequence shown here is derived from an EMBL/GenBank/DDBJ whole genome shotgun (WGS) entry which is preliminary data.</text>
</comment>
<accession>A0A6G0TD39</accession>
<dbReference type="AlphaFoldDB" id="A0A6G0TD39"/>